<feature type="compositionally biased region" description="Polar residues" evidence="1">
    <location>
        <begin position="23"/>
        <end position="43"/>
    </location>
</feature>
<feature type="compositionally biased region" description="Polar residues" evidence="1">
    <location>
        <begin position="404"/>
        <end position="413"/>
    </location>
</feature>
<evidence type="ECO:0000256" key="1">
    <source>
        <dbReference type="SAM" id="MobiDB-lite"/>
    </source>
</evidence>
<organism evidence="2 3">
    <name type="scientific">Artemia franciscana</name>
    <name type="common">Brine shrimp</name>
    <name type="synonym">Artemia sanfranciscana</name>
    <dbReference type="NCBI Taxonomy" id="6661"/>
    <lineage>
        <taxon>Eukaryota</taxon>
        <taxon>Metazoa</taxon>
        <taxon>Ecdysozoa</taxon>
        <taxon>Arthropoda</taxon>
        <taxon>Crustacea</taxon>
        <taxon>Branchiopoda</taxon>
        <taxon>Anostraca</taxon>
        <taxon>Artemiidae</taxon>
        <taxon>Artemia</taxon>
    </lineage>
</organism>
<name>A0AA88IE56_ARTSF</name>
<feature type="region of interest" description="Disordered" evidence="1">
    <location>
        <begin position="359"/>
        <end position="413"/>
    </location>
</feature>
<dbReference type="EMBL" id="JAVRJZ010000001">
    <property type="protein sequence ID" value="KAK2726995.1"/>
    <property type="molecule type" value="Genomic_DNA"/>
</dbReference>
<feature type="region of interest" description="Disordered" evidence="1">
    <location>
        <begin position="245"/>
        <end position="270"/>
    </location>
</feature>
<feature type="compositionally biased region" description="Low complexity" evidence="1">
    <location>
        <begin position="368"/>
        <end position="380"/>
    </location>
</feature>
<feature type="compositionally biased region" description="Basic and acidic residues" evidence="1">
    <location>
        <begin position="132"/>
        <end position="148"/>
    </location>
</feature>
<comment type="caution">
    <text evidence="2">The sequence shown here is derived from an EMBL/GenBank/DDBJ whole genome shotgun (WGS) entry which is preliminary data.</text>
</comment>
<reference evidence="2" key="1">
    <citation type="submission" date="2023-07" db="EMBL/GenBank/DDBJ databases">
        <title>Chromosome-level genome assembly of Artemia franciscana.</title>
        <authorList>
            <person name="Jo E."/>
        </authorList>
    </citation>
    <scope>NUCLEOTIDE SEQUENCE</scope>
    <source>
        <tissue evidence="2">Whole body</tissue>
    </source>
</reference>
<sequence>MSEPDRVDNKHWRGRKERRYSSERGSTLNYSSPPISYTTSASSVLPPPVGLELVNCSENEVFTSSYVPSPEPTIENYSGWQRTSFSVRDASNLCDPVWNYRPNMPRNLTGEVDHQLDPPEGFGNDPTWSPKARGERSKNDRLSSLSDDRKCTCGQRMRLGTTKVNSLHSSRNSLDDLLHPRFQVEDINHHLTPVHAYGTISRSHRRNTYDRPKIDHALLDYNAQEKIYSDPAKLRLQDGSLRSPFGKYPERNIYGSSGQASPHSQNQRDRLRLYSEPETAKVSKASDTYVAAKATTLTRTPCPCLLAAMSVVRQDDSTNPSVYAHVEGCPHCGGTHTTKINSDWSTGIQNIPVQSTPEVLPYKNQPLSSNSSSGSEVGGSQTLRGENVLSSKQSLLPIQRRTETSSVYSSLPR</sequence>
<feature type="compositionally biased region" description="Polar residues" evidence="1">
    <location>
        <begin position="381"/>
        <end position="396"/>
    </location>
</feature>
<evidence type="ECO:0000313" key="3">
    <source>
        <dbReference type="Proteomes" id="UP001187531"/>
    </source>
</evidence>
<feature type="compositionally biased region" description="Basic and acidic residues" evidence="1">
    <location>
        <begin position="1"/>
        <end position="11"/>
    </location>
</feature>
<keyword evidence="3" id="KW-1185">Reference proteome</keyword>
<feature type="region of interest" description="Disordered" evidence="1">
    <location>
        <begin position="109"/>
        <end position="148"/>
    </location>
</feature>
<gene>
    <name evidence="2" type="ORF">QYM36_007740</name>
</gene>
<protein>
    <submittedName>
        <fullName evidence="2">Uncharacterized protein</fullName>
    </submittedName>
</protein>
<proteinExistence type="predicted"/>
<accession>A0AA88IE56</accession>
<dbReference type="Proteomes" id="UP001187531">
    <property type="component" value="Unassembled WGS sequence"/>
</dbReference>
<feature type="region of interest" description="Disordered" evidence="1">
    <location>
        <begin position="1"/>
        <end position="44"/>
    </location>
</feature>
<feature type="compositionally biased region" description="Polar residues" evidence="1">
    <location>
        <begin position="254"/>
        <end position="265"/>
    </location>
</feature>
<evidence type="ECO:0000313" key="2">
    <source>
        <dbReference type="EMBL" id="KAK2726995.1"/>
    </source>
</evidence>
<dbReference type="AlphaFoldDB" id="A0AA88IE56"/>